<dbReference type="InterPro" id="IPR049054">
    <property type="entry name" value="CN_hydtase_beta-like_N"/>
</dbReference>
<organism evidence="8 9">
    <name type="scientific">Microvirga splendida</name>
    <dbReference type="NCBI Taxonomy" id="2795727"/>
    <lineage>
        <taxon>Bacteria</taxon>
        <taxon>Pseudomonadati</taxon>
        <taxon>Pseudomonadota</taxon>
        <taxon>Alphaproteobacteria</taxon>
        <taxon>Hyphomicrobiales</taxon>
        <taxon>Methylobacteriaceae</taxon>
        <taxon>Microvirga</taxon>
    </lineage>
</organism>
<dbReference type="SUPFAM" id="SSF50090">
    <property type="entry name" value="Electron transport accessory proteins"/>
    <property type="match status" value="1"/>
</dbReference>
<dbReference type="InterPro" id="IPR008990">
    <property type="entry name" value="Elect_transpt_acc-like_dom_sf"/>
</dbReference>
<dbReference type="InterPro" id="IPR003168">
    <property type="entry name" value="Nitrile_hydratase_bsu"/>
</dbReference>
<feature type="domain" description="Nitrile hydratase beta subunit-like N-terminal" evidence="7">
    <location>
        <begin position="1"/>
        <end position="109"/>
    </location>
</feature>
<reference evidence="9" key="1">
    <citation type="submission" date="2020-12" db="EMBL/GenBank/DDBJ databases">
        <title>Hymenobacter sp.</title>
        <authorList>
            <person name="Kim M.K."/>
        </authorList>
    </citation>
    <scope>NUCLEOTIDE SEQUENCE [LARGE SCALE GENOMIC DNA]</scope>
    <source>
        <strain evidence="9">BT325</strain>
    </source>
</reference>
<dbReference type="Gene3D" id="1.10.472.20">
    <property type="entry name" value="Nitrile hydratase, beta subunit"/>
    <property type="match status" value="1"/>
</dbReference>
<comment type="caution">
    <text evidence="8">The sequence shown here is derived from an EMBL/GenBank/DDBJ whole genome shotgun (WGS) entry which is preliminary data.</text>
</comment>
<dbReference type="Pfam" id="PF21006">
    <property type="entry name" value="NHase_beta_N"/>
    <property type="match status" value="1"/>
</dbReference>
<dbReference type="InterPro" id="IPR042262">
    <property type="entry name" value="CN_hydtase_beta_C"/>
</dbReference>
<proteinExistence type="inferred from homology"/>
<dbReference type="Pfam" id="PF02211">
    <property type="entry name" value="NHase_beta_C"/>
    <property type="match status" value="1"/>
</dbReference>
<evidence type="ECO:0000256" key="5">
    <source>
        <dbReference type="PIRNR" id="PIRNR001427"/>
    </source>
</evidence>
<evidence type="ECO:0000256" key="2">
    <source>
        <dbReference type="ARBA" id="ARBA00009098"/>
    </source>
</evidence>
<dbReference type="Gene3D" id="2.30.30.50">
    <property type="match status" value="1"/>
</dbReference>
<comment type="function">
    <text evidence="1 5">NHase catalyzes the hydration of various nitrile compounds to the corresponding amides.</text>
</comment>
<gene>
    <name evidence="8" type="primary">nthB</name>
    <name evidence="8" type="ORF">JAO75_19255</name>
</gene>
<keyword evidence="9" id="KW-1185">Reference proteome</keyword>
<feature type="domain" description="Nitrile hydratase beta subunit" evidence="6">
    <location>
        <begin position="121"/>
        <end position="218"/>
    </location>
</feature>
<evidence type="ECO:0000313" key="9">
    <source>
        <dbReference type="Proteomes" id="UP000620670"/>
    </source>
</evidence>
<dbReference type="NCBIfam" id="TIGR03888">
    <property type="entry name" value="nitrile_beta"/>
    <property type="match status" value="1"/>
</dbReference>
<dbReference type="RefSeq" id="WP_199050761.1">
    <property type="nucleotide sequence ID" value="NZ_JAELXT010000026.1"/>
</dbReference>
<dbReference type="InterPro" id="IPR024690">
    <property type="entry name" value="CN_hydtase_beta_dom_C"/>
</dbReference>
<evidence type="ECO:0000313" key="8">
    <source>
        <dbReference type="EMBL" id="MBJ6127543.1"/>
    </source>
</evidence>
<dbReference type="PIRSF" id="PIRSF001427">
    <property type="entry name" value="NHase_beta"/>
    <property type="match status" value="1"/>
</dbReference>
<accession>A0ABS0Y5E9</accession>
<dbReference type="GO" id="GO:0018822">
    <property type="term" value="F:nitrile hydratase activity"/>
    <property type="evidence" value="ECO:0007669"/>
    <property type="project" value="UniProtKB-EC"/>
</dbReference>
<evidence type="ECO:0000256" key="3">
    <source>
        <dbReference type="ARBA" id="ARBA00023239"/>
    </source>
</evidence>
<dbReference type="EC" id="4.2.1.84" evidence="5"/>
<comment type="similarity">
    <text evidence="2 5">Belongs to the nitrile hydratase subunit beta family.</text>
</comment>
<evidence type="ECO:0000256" key="1">
    <source>
        <dbReference type="ARBA" id="ARBA00004042"/>
    </source>
</evidence>
<dbReference type="EMBL" id="JAELXT010000026">
    <property type="protein sequence ID" value="MBJ6127543.1"/>
    <property type="molecule type" value="Genomic_DNA"/>
</dbReference>
<protein>
    <recommendedName>
        <fullName evidence="5">Nitrile hydratase subunit beta</fullName>
        <shortName evidence="5">NHase</shortName>
        <ecNumber evidence="5">4.2.1.84</ecNumber>
    </recommendedName>
</protein>
<dbReference type="Proteomes" id="UP000620670">
    <property type="component" value="Unassembled WGS sequence"/>
</dbReference>
<comment type="catalytic activity">
    <reaction evidence="4 5">
        <text>an aliphatic primary amide = an aliphatic nitrile + H2O</text>
        <dbReference type="Rhea" id="RHEA:12673"/>
        <dbReference type="ChEBI" id="CHEBI:15377"/>
        <dbReference type="ChEBI" id="CHEBI:65285"/>
        <dbReference type="ChEBI" id="CHEBI:80291"/>
        <dbReference type="EC" id="4.2.1.84"/>
    </reaction>
</comment>
<evidence type="ECO:0000259" key="6">
    <source>
        <dbReference type="Pfam" id="PF02211"/>
    </source>
</evidence>
<name>A0ABS0Y5E9_9HYPH</name>
<keyword evidence="3 5" id="KW-0456">Lyase</keyword>
<evidence type="ECO:0000259" key="7">
    <source>
        <dbReference type="Pfam" id="PF21006"/>
    </source>
</evidence>
<evidence type="ECO:0000256" key="4">
    <source>
        <dbReference type="ARBA" id="ARBA00044877"/>
    </source>
</evidence>
<sequence length="219" mass="24140">MNGAQDLGGMMGFGPIAIEQDEPWFHAAWERRAFGLTLAMGATGSWNIDMSRYARESLPPAEYLTSSYYEIWTKGVEKLVAAAGLVSEEELTLGQVLAEPAPIKRVLKAEDVAAVLARGGPAERPIEQPARFAVGDRVRTRNLHPQGHTRLPRYARCKTGVVELVHGAHVFPDTNAHGQGEQPQWLYTICFSGRELWGEQADPTVSVSIDAWESYLEPP</sequence>